<proteinExistence type="predicted"/>
<reference evidence="1" key="2">
    <citation type="submission" date="2023-07" db="EMBL/GenBank/DDBJ databases">
        <title>A collection of bacterial strains from the Burkholderia cepacia Research Laboratory and Repository.</title>
        <authorList>
            <person name="Lipuma J."/>
            <person name="Spilker T."/>
            <person name="Caverly L."/>
        </authorList>
    </citation>
    <scope>NUCLEOTIDE SEQUENCE</scope>
    <source>
        <strain evidence="1">AU44268</strain>
    </source>
</reference>
<dbReference type="RefSeq" id="WP_011875490.1">
    <property type="nucleotide sequence ID" value="NZ_CADFEW010000021.1"/>
</dbReference>
<evidence type="ECO:0008006" key="4">
    <source>
        <dbReference type="Google" id="ProtNLM"/>
    </source>
</evidence>
<protein>
    <recommendedName>
        <fullName evidence="4">Shufflon system plasmid conjugative transfer pilus tip adhesin PilV</fullName>
    </recommendedName>
</protein>
<gene>
    <name evidence="2" type="ORF">C6T65_13765</name>
    <name evidence="1" type="ORF">QZM33_29845</name>
</gene>
<name>A0AA45BCK0_BURVI</name>
<reference evidence="2 3" key="1">
    <citation type="submission" date="2018-03" db="EMBL/GenBank/DDBJ databases">
        <authorList>
            <person name="Nguyen K."/>
            <person name="Fouts D."/>
            <person name="Sutton G."/>
        </authorList>
    </citation>
    <scope>NUCLEOTIDE SEQUENCE [LARGE SCALE GENOMIC DNA]</scope>
    <source>
        <strain evidence="2 3">AU3578</strain>
    </source>
</reference>
<sequence>MLSIIEAVIVLVATALLTLQGIQHDVEMRRQDVLSVEGKNQAVITAALSKWVTDKYASLVGQMVGSKATAIAPPTLADLRAGGYLKANYATGPIWGGNYMIQMSVGPDNCSTGSGSCQVSYVFYSSQPVTRLGKPDVAGAGIVAQAAGNDFGISTTQNPATIKGLNGRWYAVNPVPGAPAAIVMATNGPSSDGNSVFIRRDGALKWTGSQDVNGVDLHNVGNIDAQGTIAAPMIATSNAAVSNAIRTPGTLAIQNAAGTGPAPISSGDSTVNGNATITGTATMGSIAVPRAACAGTGIASAADGSGMLFSCQRDPISGLRQWLPVGGTWQQYARYLVSHGAWVPAPSCNAGGTPEVLLAPQSVYIDPTAAVSFNADGVGPWTISITDGSGNPISINAVATTYCAY</sequence>
<dbReference type="Proteomes" id="UP000237632">
    <property type="component" value="Unassembled WGS sequence"/>
</dbReference>
<accession>A0AA45BCK0</accession>
<evidence type="ECO:0000313" key="1">
    <source>
        <dbReference type="EMBL" id="MDN7799150.1"/>
    </source>
</evidence>
<dbReference type="Proteomes" id="UP001171620">
    <property type="component" value="Unassembled WGS sequence"/>
</dbReference>
<evidence type="ECO:0000313" key="3">
    <source>
        <dbReference type="Proteomes" id="UP000237632"/>
    </source>
</evidence>
<dbReference type="AlphaFoldDB" id="A0AA45BCK0"/>
<evidence type="ECO:0000313" key="2">
    <source>
        <dbReference type="EMBL" id="PRH41745.1"/>
    </source>
</evidence>
<dbReference type="EMBL" id="PVHK01000097">
    <property type="protein sequence ID" value="PRH41745.1"/>
    <property type="molecule type" value="Genomic_DNA"/>
</dbReference>
<organism evidence="2 3">
    <name type="scientific">Burkholderia vietnamiensis</name>
    <dbReference type="NCBI Taxonomy" id="60552"/>
    <lineage>
        <taxon>Bacteria</taxon>
        <taxon>Pseudomonadati</taxon>
        <taxon>Pseudomonadota</taxon>
        <taxon>Betaproteobacteria</taxon>
        <taxon>Burkholderiales</taxon>
        <taxon>Burkholderiaceae</taxon>
        <taxon>Burkholderia</taxon>
        <taxon>Burkholderia cepacia complex</taxon>
    </lineage>
</organism>
<dbReference type="OMA" id="LSKWVTD"/>
<dbReference type="EMBL" id="JAUJRV010000041">
    <property type="protein sequence ID" value="MDN7799150.1"/>
    <property type="molecule type" value="Genomic_DNA"/>
</dbReference>
<comment type="caution">
    <text evidence="2">The sequence shown here is derived from an EMBL/GenBank/DDBJ whole genome shotgun (WGS) entry which is preliminary data.</text>
</comment>